<feature type="compositionally biased region" description="Low complexity" evidence="1">
    <location>
        <begin position="286"/>
        <end position="298"/>
    </location>
</feature>
<evidence type="ECO:0000256" key="1">
    <source>
        <dbReference type="SAM" id="MobiDB-lite"/>
    </source>
</evidence>
<protein>
    <recommendedName>
        <fullName evidence="2">PBZ-type domain-containing protein</fullName>
    </recommendedName>
</protein>
<evidence type="ECO:0000313" key="3">
    <source>
        <dbReference type="EMBL" id="CAF2992625.1"/>
    </source>
</evidence>
<feature type="compositionally biased region" description="Basic and acidic residues" evidence="1">
    <location>
        <begin position="233"/>
        <end position="247"/>
    </location>
</feature>
<feature type="compositionally biased region" description="Low complexity" evidence="1">
    <location>
        <begin position="216"/>
        <end position="229"/>
    </location>
</feature>
<dbReference type="AlphaFoldDB" id="A0A817KDX3"/>
<feature type="region of interest" description="Disordered" evidence="1">
    <location>
        <begin position="181"/>
        <end position="256"/>
    </location>
</feature>
<proteinExistence type="predicted"/>
<feature type="domain" description="PBZ-type" evidence="2">
    <location>
        <begin position="150"/>
        <end position="174"/>
    </location>
</feature>
<sequence>MEDRNTNRKSTLNMRSNNSWNTPALKPCRDGADCLLQHNGSTEHNECFSHPCCWLDLCRDIDKSDHSRCYTHSTDDIDECKYGAAHCAKLGDLEHRRTHRHNGLPYLLMPCKHNAQCSDRSTEHLKKYKHPPEFYQKTNFSSRRSGSNTKEDCRYGASCRQKNEPAHCDRFQHPITTSSSFVVSGNVVGPSSNRTSNSIRSSYNHKNDDDDDENNNIKSSYSIGGSNSSLRVNKQDRTSTKTVHDEPVNISSSRNTKQECRYGAGCRYLSDPTHCDRFKHPTETASWRSNKFSSNRSNKNSDEDEDEDEDKRTSHSTNRKMSSRIPMERNETKIKTIDNDTIRSEPFSIVKKECRYGAGCRDRYDPTHCSHFEHSPKPSPPFVAAASKFGQSSNPTLNTNRSTRIPTTHGNDDMQKAYRIGGVIALESLSQHEQNSIKNMREDDIIVVPGTYDHIDQVLTKTNLKFTIVQQYEIMTYPFRTSQTVYINCASSFPREAAYRLRELVDKGLHLITTDWALTHVLEVAFSDFVKHNGQATRDEVVGIEVVNPNHAFVKGFVSAAIHTQPQWWLETSSHPIEIVNTDQVKVLIRSQALYDKYRSDAIIISFDCGKGNVTHMISHFYLQRTETVNSRHTMPAQQYAQDIKASDNITKLIAKDGQNLNYAQIQSSATSAQFIYNLVSTRLSTTNQSTSSTSSRKRVQ</sequence>
<dbReference type="Proteomes" id="UP000663825">
    <property type="component" value="Unassembled WGS sequence"/>
</dbReference>
<evidence type="ECO:0000313" key="4">
    <source>
        <dbReference type="Proteomes" id="UP000663825"/>
    </source>
</evidence>
<name>A0A817KDX3_9BILA</name>
<feature type="compositionally biased region" description="Polar residues" evidence="1">
    <location>
        <begin position="390"/>
        <end position="409"/>
    </location>
</feature>
<dbReference type="Pfam" id="PF10283">
    <property type="entry name" value="zf-CCHH"/>
    <property type="match status" value="1"/>
</dbReference>
<dbReference type="InterPro" id="IPR019406">
    <property type="entry name" value="APLF_PBZ"/>
</dbReference>
<reference evidence="3" key="1">
    <citation type="submission" date="2021-02" db="EMBL/GenBank/DDBJ databases">
        <authorList>
            <person name="Nowell W R."/>
        </authorList>
    </citation>
    <scope>NUCLEOTIDE SEQUENCE</scope>
</reference>
<comment type="caution">
    <text evidence="3">The sequence shown here is derived from an EMBL/GenBank/DDBJ whole genome shotgun (WGS) entry which is preliminary data.</text>
</comment>
<dbReference type="OrthoDB" id="9992134at2759"/>
<dbReference type="EMBL" id="CAJNXB010000028">
    <property type="protein sequence ID" value="CAF2992625.1"/>
    <property type="molecule type" value="Genomic_DNA"/>
</dbReference>
<evidence type="ECO:0000259" key="2">
    <source>
        <dbReference type="Pfam" id="PF10283"/>
    </source>
</evidence>
<feature type="compositionally biased region" description="Low complexity" evidence="1">
    <location>
        <begin position="181"/>
        <end position="204"/>
    </location>
</feature>
<feature type="region of interest" description="Disordered" evidence="1">
    <location>
        <begin position="390"/>
        <end position="412"/>
    </location>
</feature>
<organism evidence="3 4">
    <name type="scientific">Rotaria socialis</name>
    <dbReference type="NCBI Taxonomy" id="392032"/>
    <lineage>
        <taxon>Eukaryota</taxon>
        <taxon>Metazoa</taxon>
        <taxon>Spiralia</taxon>
        <taxon>Gnathifera</taxon>
        <taxon>Rotifera</taxon>
        <taxon>Eurotatoria</taxon>
        <taxon>Bdelloidea</taxon>
        <taxon>Philodinida</taxon>
        <taxon>Philodinidae</taxon>
        <taxon>Rotaria</taxon>
    </lineage>
</organism>
<feature type="region of interest" description="Disordered" evidence="1">
    <location>
        <begin position="284"/>
        <end position="329"/>
    </location>
</feature>
<gene>
    <name evidence="3" type="ORF">TIS948_LOCUS1043</name>
</gene>
<accession>A0A817KDX3</accession>